<accession>A0A2T2NXV3</accession>
<evidence type="ECO:0000313" key="2">
    <source>
        <dbReference type="EMBL" id="PSN70247.1"/>
    </source>
</evidence>
<name>A0A2T2NXV3_CORCC</name>
<evidence type="ECO:0000256" key="1">
    <source>
        <dbReference type="SAM" id="MobiDB-lite"/>
    </source>
</evidence>
<protein>
    <submittedName>
        <fullName evidence="2">Uncharacterized protein</fullName>
    </submittedName>
</protein>
<evidence type="ECO:0000313" key="3">
    <source>
        <dbReference type="Proteomes" id="UP000240883"/>
    </source>
</evidence>
<dbReference type="AlphaFoldDB" id="A0A2T2NXV3"/>
<keyword evidence="3" id="KW-1185">Reference proteome</keyword>
<proteinExistence type="predicted"/>
<reference evidence="2 3" key="1">
    <citation type="journal article" date="2018" name="Front. Microbiol.">
        <title>Genome-Wide Analysis of Corynespora cassiicola Leaf Fall Disease Putative Effectors.</title>
        <authorList>
            <person name="Lopez D."/>
            <person name="Ribeiro S."/>
            <person name="Label P."/>
            <person name="Fumanal B."/>
            <person name="Venisse J.S."/>
            <person name="Kohler A."/>
            <person name="de Oliveira R.R."/>
            <person name="Labutti K."/>
            <person name="Lipzen A."/>
            <person name="Lail K."/>
            <person name="Bauer D."/>
            <person name="Ohm R.A."/>
            <person name="Barry K.W."/>
            <person name="Spatafora J."/>
            <person name="Grigoriev I.V."/>
            <person name="Martin F.M."/>
            <person name="Pujade-Renaud V."/>
        </authorList>
    </citation>
    <scope>NUCLEOTIDE SEQUENCE [LARGE SCALE GENOMIC DNA]</scope>
    <source>
        <strain evidence="2 3">Philippines</strain>
    </source>
</reference>
<organism evidence="2 3">
    <name type="scientific">Corynespora cassiicola Philippines</name>
    <dbReference type="NCBI Taxonomy" id="1448308"/>
    <lineage>
        <taxon>Eukaryota</taxon>
        <taxon>Fungi</taxon>
        <taxon>Dikarya</taxon>
        <taxon>Ascomycota</taxon>
        <taxon>Pezizomycotina</taxon>
        <taxon>Dothideomycetes</taxon>
        <taxon>Pleosporomycetidae</taxon>
        <taxon>Pleosporales</taxon>
        <taxon>Corynesporascaceae</taxon>
        <taxon>Corynespora</taxon>
    </lineage>
</organism>
<dbReference type="Proteomes" id="UP000240883">
    <property type="component" value="Unassembled WGS sequence"/>
</dbReference>
<sequence>MSLHLPCGPGSTQHANTESRPKIPNCVSLSGGVFTPHGLSSLVFLGFLAWLISRKLLAPSALILTGKAGRCSNASKSSFHYLS</sequence>
<dbReference type="EMBL" id="KZ678132">
    <property type="protein sequence ID" value="PSN70247.1"/>
    <property type="molecule type" value="Genomic_DNA"/>
</dbReference>
<feature type="region of interest" description="Disordered" evidence="1">
    <location>
        <begin position="1"/>
        <end position="20"/>
    </location>
</feature>
<gene>
    <name evidence="2" type="ORF">BS50DRAFT_309251</name>
</gene>